<dbReference type="GO" id="GO:0036381">
    <property type="term" value="F:pyridoxal 5'-phosphate synthase (glutamine hydrolysing) activity"/>
    <property type="evidence" value="ECO:0007669"/>
    <property type="project" value="UniProtKB-UniRule"/>
</dbReference>
<evidence type="ECO:0000256" key="1">
    <source>
        <dbReference type="ARBA" id="ARBA00008345"/>
    </source>
</evidence>
<gene>
    <name evidence="10" type="primary">pdxT</name>
    <name evidence="13" type="ORF">C7380_10425</name>
</gene>
<comment type="caution">
    <text evidence="13">The sequence shown here is derived from an EMBL/GenBank/DDBJ whole genome shotgun (WGS) entry which is preliminary data.</text>
</comment>
<feature type="binding site" evidence="10 12">
    <location>
        <position position="106"/>
    </location>
    <ligand>
        <name>L-glutamine</name>
        <dbReference type="ChEBI" id="CHEBI:58359"/>
    </ligand>
</feature>
<dbReference type="Pfam" id="PF01174">
    <property type="entry name" value="SNO"/>
    <property type="match status" value="1"/>
</dbReference>
<evidence type="ECO:0000256" key="2">
    <source>
        <dbReference type="ARBA" id="ARBA00022801"/>
    </source>
</evidence>
<dbReference type="PANTHER" id="PTHR31559:SF0">
    <property type="entry name" value="PYRIDOXAL 5'-PHOSPHATE SYNTHASE SUBUNIT SNO1-RELATED"/>
    <property type="match status" value="1"/>
</dbReference>
<keyword evidence="2 10" id="KW-0378">Hydrolase</keyword>
<organism evidence="13 14">
    <name type="scientific">Oceanotoga teriensis</name>
    <dbReference type="NCBI Taxonomy" id="515440"/>
    <lineage>
        <taxon>Bacteria</taxon>
        <taxon>Thermotogati</taxon>
        <taxon>Thermotogota</taxon>
        <taxon>Thermotogae</taxon>
        <taxon>Petrotogales</taxon>
        <taxon>Petrotogaceae</taxon>
        <taxon>Oceanotoga</taxon>
    </lineage>
</organism>
<evidence type="ECO:0000256" key="3">
    <source>
        <dbReference type="ARBA" id="ARBA00022898"/>
    </source>
</evidence>
<protein>
    <recommendedName>
        <fullName evidence="10">Pyridoxal 5'-phosphate synthase subunit PdxT</fullName>
        <ecNumber evidence="10">4.3.3.6</ecNumber>
    </recommendedName>
    <alternativeName>
        <fullName evidence="10">Pdx2</fullName>
    </alternativeName>
    <alternativeName>
        <fullName evidence="10">Pyridoxal 5'-phosphate synthase glutaminase subunit</fullName>
        <ecNumber evidence="10">3.5.1.2</ecNumber>
    </alternativeName>
</protein>
<comment type="catalytic activity">
    <reaction evidence="6 10">
        <text>aldehydo-D-ribose 5-phosphate + D-glyceraldehyde 3-phosphate + L-glutamine = pyridoxal 5'-phosphate + L-glutamate + phosphate + 3 H2O + H(+)</text>
        <dbReference type="Rhea" id="RHEA:31507"/>
        <dbReference type="ChEBI" id="CHEBI:15377"/>
        <dbReference type="ChEBI" id="CHEBI:15378"/>
        <dbReference type="ChEBI" id="CHEBI:29985"/>
        <dbReference type="ChEBI" id="CHEBI:43474"/>
        <dbReference type="ChEBI" id="CHEBI:58273"/>
        <dbReference type="ChEBI" id="CHEBI:58359"/>
        <dbReference type="ChEBI" id="CHEBI:59776"/>
        <dbReference type="ChEBI" id="CHEBI:597326"/>
        <dbReference type="EC" id="4.3.3.6"/>
    </reaction>
</comment>
<proteinExistence type="inferred from homology"/>
<dbReference type="PANTHER" id="PTHR31559">
    <property type="entry name" value="PYRIDOXAL 5'-PHOSPHATE SYNTHASE SUBUNIT SNO"/>
    <property type="match status" value="1"/>
</dbReference>
<evidence type="ECO:0000256" key="10">
    <source>
        <dbReference type="HAMAP-Rule" id="MF_01615"/>
    </source>
</evidence>
<dbReference type="CDD" id="cd01749">
    <property type="entry name" value="GATase1_PB"/>
    <property type="match status" value="1"/>
</dbReference>
<sequence length="194" mass="21681">MIKIGVLDIQGGVEEHVNILKKIENIEVLKVKYPKDLNNIDGLIIPGGESTTISKLMKKYGFIEAIKNFSKNGKSIWGTCAGLILLSNKVDDEDGTLKLIDIDVSRNAFGSQINSFSCNKIVEKISSIPLELIFIRAPIIKNVGENVKVLIRLEDKIVAAKQNNILVTSFHPELTNQTLFHEYFINNFIKAKRS</sequence>
<dbReference type="GO" id="GO:0042823">
    <property type="term" value="P:pyridoxal phosphate biosynthetic process"/>
    <property type="evidence" value="ECO:0007669"/>
    <property type="project" value="UniProtKB-UniRule"/>
</dbReference>
<evidence type="ECO:0000313" key="13">
    <source>
        <dbReference type="EMBL" id="PWJ95611.1"/>
    </source>
</evidence>
<evidence type="ECO:0000256" key="11">
    <source>
        <dbReference type="PIRSR" id="PIRSR005639-1"/>
    </source>
</evidence>
<evidence type="ECO:0000256" key="6">
    <source>
        <dbReference type="ARBA" id="ARBA00047992"/>
    </source>
</evidence>
<dbReference type="GO" id="GO:1903600">
    <property type="term" value="C:glutaminase complex"/>
    <property type="evidence" value="ECO:0007669"/>
    <property type="project" value="TreeGrafter"/>
</dbReference>
<dbReference type="Gene3D" id="3.40.50.880">
    <property type="match status" value="1"/>
</dbReference>
<comment type="subunit">
    <text evidence="9 10">In the presence of PdxS, forms a dodecamer of heterodimers. Only shows activity in the heterodimer.</text>
</comment>
<dbReference type="FunFam" id="3.40.50.880:FF:000010">
    <property type="entry name" value="uncharacterized protein LOC100176842 isoform X2"/>
    <property type="match status" value="1"/>
</dbReference>
<evidence type="ECO:0000313" key="14">
    <source>
        <dbReference type="Proteomes" id="UP000245921"/>
    </source>
</evidence>
<keyword evidence="5 10" id="KW-0456">Lyase</keyword>
<keyword evidence="4 10" id="KW-0315">Glutamine amidotransferase</keyword>
<dbReference type="SUPFAM" id="SSF52317">
    <property type="entry name" value="Class I glutamine amidotransferase-like"/>
    <property type="match status" value="1"/>
</dbReference>
<feature type="active site" description="Charge relay system" evidence="10 11">
    <location>
        <position position="171"/>
    </location>
</feature>
<dbReference type="InterPro" id="IPR002161">
    <property type="entry name" value="PdxT/SNO"/>
</dbReference>
<dbReference type="PIRSF" id="PIRSF005639">
    <property type="entry name" value="Glut_amidoT_SNO"/>
    <property type="match status" value="1"/>
</dbReference>
<evidence type="ECO:0000256" key="12">
    <source>
        <dbReference type="PIRSR" id="PIRSR005639-2"/>
    </source>
</evidence>
<dbReference type="GO" id="GO:0006543">
    <property type="term" value="P:L-glutamine catabolic process"/>
    <property type="evidence" value="ECO:0007669"/>
    <property type="project" value="UniProtKB-UniRule"/>
</dbReference>
<name>A0AA45C7Q7_9BACT</name>
<feature type="binding site" evidence="10 12">
    <location>
        <begin position="48"/>
        <end position="50"/>
    </location>
    <ligand>
        <name>L-glutamine</name>
        <dbReference type="ChEBI" id="CHEBI:58359"/>
    </ligand>
</feature>
<dbReference type="EMBL" id="QGGI01000004">
    <property type="protein sequence ID" value="PWJ95611.1"/>
    <property type="molecule type" value="Genomic_DNA"/>
</dbReference>
<keyword evidence="14" id="KW-1185">Reference proteome</keyword>
<comment type="catalytic activity">
    <reaction evidence="7 10">
        <text>L-glutamine + H2O = L-glutamate + NH4(+)</text>
        <dbReference type="Rhea" id="RHEA:15889"/>
        <dbReference type="ChEBI" id="CHEBI:15377"/>
        <dbReference type="ChEBI" id="CHEBI:28938"/>
        <dbReference type="ChEBI" id="CHEBI:29985"/>
        <dbReference type="ChEBI" id="CHEBI:58359"/>
        <dbReference type="EC" id="3.5.1.2"/>
    </reaction>
</comment>
<dbReference type="InterPro" id="IPR029062">
    <property type="entry name" value="Class_I_gatase-like"/>
</dbReference>
<feature type="binding site" evidence="10 12">
    <location>
        <begin position="135"/>
        <end position="136"/>
    </location>
    <ligand>
        <name>L-glutamine</name>
        <dbReference type="ChEBI" id="CHEBI:58359"/>
    </ligand>
</feature>
<dbReference type="EC" id="4.3.3.6" evidence="10"/>
<dbReference type="HAMAP" id="MF_01615">
    <property type="entry name" value="PdxT"/>
    <property type="match status" value="1"/>
</dbReference>
<keyword evidence="3 10" id="KW-0663">Pyridoxal phosphate</keyword>
<dbReference type="PROSITE" id="PS51273">
    <property type="entry name" value="GATASE_TYPE_1"/>
    <property type="match status" value="1"/>
</dbReference>
<dbReference type="PROSITE" id="PS51130">
    <property type="entry name" value="PDXT_SNO_2"/>
    <property type="match status" value="1"/>
</dbReference>
<dbReference type="GO" id="GO:0004359">
    <property type="term" value="F:glutaminase activity"/>
    <property type="evidence" value="ECO:0007669"/>
    <property type="project" value="UniProtKB-UniRule"/>
</dbReference>
<dbReference type="InterPro" id="IPR021196">
    <property type="entry name" value="PdxT/SNO_CS"/>
</dbReference>
<evidence type="ECO:0000256" key="5">
    <source>
        <dbReference type="ARBA" id="ARBA00023239"/>
    </source>
</evidence>
<evidence type="ECO:0000256" key="7">
    <source>
        <dbReference type="ARBA" id="ARBA00049534"/>
    </source>
</evidence>
<feature type="active site" description="Nucleophile" evidence="10 11">
    <location>
        <position position="80"/>
    </location>
</feature>
<feature type="active site" description="Charge relay system" evidence="10 11">
    <location>
        <position position="173"/>
    </location>
</feature>
<reference evidence="13 14" key="1">
    <citation type="submission" date="2018-05" db="EMBL/GenBank/DDBJ databases">
        <title>Genomic Encyclopedia of Type Strains, Phase IV (KMG-IV): sequencing the most valuable type-strain genomes for metagenomic binning, comparative biology and taxonomic classification.</title>
        <authorList>
            <person name="Goeker M."/>
        </authorList>
    </citation>
    <scope>NUCLEOTIDE SEQUENCE [LARGE SCALE GENOMIC DNA]</scope>
    <source>
        <strain evidence="13 14">DSM 24906</strain>
    </source>
</reference>
<dbReference type="GO" id="GO:0008614">
    <property type="term" value="P:pyridoxine metabolic process"/>
    <property type="evidence" value="ECO:0007669"/>
    <property type="project" value="TreeGrafter"/>
</dbReference>
<evidence type="ECO:0000256" key="4">
    <source>
        <dbReference type="ARBA" id="ARBA00022962"/>
    </source>
</evidence>
<comment type="pathway">
    <text evidence="10">Cofactor biosynthesis; pyridoxal 5'-phosphate biosynthesis.</text>
</comment>
<dbReference type="NCBIfam" id="TIGR03800">
    <property type="entry name" value="PLP_synth_Pdx2"/>
    <property type="match status" value="1"/>
</dbReference>
<comment type="similarity">
    <text evidence="1 10">Belongs to the glutaminase PdxT/SNO family.</text>
</comment>
<comment type="function">
    <text evidence="8 10">Catalyzes the hydrolysis of glutamine to glutamate and ammonia as part of the biosynthesis of pyridoxal 5'-phosphate. The resulting ammonia molecule is channeled to the active site of PdxS.</text>
</comment>
<evidence type="ECO:0000256" key="9">
    <source>
        <dbReference type="ARBA" id="ARBA00064749"/>
    </source>
</evidence>
<dbReference type="Proteomes" id="UP000245921">
    <property type="component" value="Unassembled WGS sequence"/>
</dbReference>
<dbReference type="GO" id="GO:0005829">
    <property type="term" value="C:cytosol"/>
    <property type="evidence" value="ECO:0007669"/>
    <property type="project" value="TreeGrafter"/>
</dbReference>
<dbReference type="AlphaFoldDB" id="A0AA45C7Q7"/>
<dbReference type="EC" id="3.5.1.2" evidence="10"/>
<dbReference type="PROSITE" id="PS01236">
    <property type="entry name" value="PDXT_SNO_1"/>
    <property type="match status" value="1"/>
</dbReference>
<evidence type="ECO:0000256" key="8">
    <source>
        <dbReference type="ARBA" id="ARBA00054599"/>
    </source>
</evidence>
<accession>A0AA45C7Q7</accession>